<dbReference type="InterPro" id="IPR019662">
    <property type="entry name" value="DUF2516"/>
</dbReference>
<keyword evidence="3" id="KW-1185">Reference proteome</keyword>
<comment type="caution">
    <text evidence="2">The sequence shown here is derived from an EMBL/GenBank/DDBJ whole genome shotgun (WGS) entry which is preliminary data.</text>
</comment>
<keyword evidence="1" id="KW-0812">Transmembrane</keyword>
<gene>
    <name evidence="2" type="ORF">CVS27_02265</name>
</gene>
<dbReference type="EMBL" id="PPXC01000001">
    <property type="protein sequence ID" value="POH75430.1"/>
    <property type="molecule type" value="Genomic_DNA"/>
</dbReference>
<keyword evidence="1" id="KW-0472">Membrane</keyword>
<accession>A0A2S4A1R5</accession>
<dbReference type="Pfam" id="PF10724">
    <property type="entry name" value="DUF2516"/>
    <property type="match status" value="1"/>
</dbReference>
<dbReference type="OrthoDB" id="4774469at2"/>
<sequence length="125" mass="13344">MVAIFLIYVEFLILVAFGLLALGIQLWALGDCLRTPASAFERVYKKTKTFWTALTAGASFFGFLFIIGPIMSLGGPVPMAPSLGMGMILCLAGVTAAGVYLADVRPVLVEVRGRGNGQQNRGSSW</sequence>
<evidence type="ECO:0000313" key="3">
    <source>
        <dbReference type="Proteomes" id="UP000237061"/>
    </source>
</evidence>
<evidence type="ECO:0000313" key="2">
    <source>
        <dbReference type="EMBL" id="POH75430.1"/>
    </source>
</evidence>
<dbReference type="AlphaFoldDB" id="A0A2S4A1R5"/>
<organism evidence="2 3">
    <name type="scientific">Arthrobacter glacialis</name>
    <dbReference type="NCBI Taxonomy" id="1664"/>
    <lineage>
        <taxon>Bacteria</taxon>
        <taxon>Bacillati</taxon>
        <taxon>Actinomycetota</taxon>
        <taxon>Actinomycetes</taxon>
        <taxon>Micrococcales</taxon>
        <taxon>Micrococcaceae</taxon>
        <taxon>Arthrobacter</taxon>
    </lineage>
</organism>
<name>A0A2S4A1R5_ARTGL</name>
<protein>
    <submittedName>
        <fullName evidence="2">DUF2516 domain-containing protein</fullName>
    </submittedName>
</protein>
<reference evidence="2 3" key="1">
    <citation type="submission" date="2018-01" db="EMBL/GenBank/DDBJ databases">
        <title>Arthrobacter sp. nov., from glaciers in China.</title>
        <authorList>
            <person name="Liu Q."/>
            <person name="Xin Y.-H."/>
        </authorList>
    </citation>
    <scope>NUCLEOTIDE SEQUENCE [LARGE SCALE GENOMIC DNA]</scope>
    <source>
        <strain evidence="2 3">HLT2-12-2</strain>
    </source>
</reference>
<evidence type="ECO:0000256" key="1">
    <source>
        <dbReference type="SAM" id="Phobius"/>
    </source>
</evidence>
<feature type="transmembrane region" description="Helical" evidence="1">
    <location>
        <begin position="83"/>
        <end position="102"/>
    </location>
</feature>
<feature type="transmembrane region" description="Helical" evidence="1">
    <location>
        <begin position="6"/>
        <end position="29"/>
    </location>
</feature>
<proteinExistence type="predicted"/>
<dbReference type="Proteomes" id="UP000237061">
    <property type="component" value="Unassembled WGS sequence"/>
</dbReference>
<feature type="transmembrane region" description="Helical" evidence="1">
    <location>
        <begin position="50"/>
        <end position="71"/>
    </location>
</feature>
<keyword evidence="1" id="KW-1133">Transmembrane helix</keyword>